<dbReference type="InterPro" id="IPR050902">
    <property type="entry name" value="ABC_Transporter_SBP"/>
</dbReference>
<dbReference type="Pfam" id="PF01497">
    <property type="entry name" value="Peripla_BP_2"/>
    <property type="match status" value="1"/>
</dbReference>
<evidence type="ECO:0000259" key="4">
    <source>
        <dbReference type="PROSITE" id="PS50983"/>
    </source>
</evidence>
<feature type="domain" description="Fe/B12 periplasmic-binding" evidence="4">
    <location>
        <begin position="105"/>
        <end position="377"/>
    </location>
</feature>
<dbReference type="InterPro" id="IPR002491">
    <property type="entry name" value="ABC_transptr_periplasmic_BD"/>
</dbReference>
<dbReference type="Proteomes" id="UP000664332">
    <property type="component" value="Unassembled WGS sequence"/>
</dbReference>
<feature type="compositionally biased region" description="Low complexity" evidence="2">
    <location>
        <begin position="72"/>
        <end position="81"/>
    </location>
</feature>
<evidence type="ECO:0000256" key="3">
    <source>
        <dbReference type="SAM" id="SignalP"/>
    </source>
</evidence>
<comment type="caution">
    <text evidence="5">The sequence shown here is derived from an EMBL/GenBank/DDBJ whole genome shotgun (WGS) entry which is preliminary data.</text>
</comment>
<gene>
    <name evidence="5" type="ORF">JZY06_11660</name>
</gene>
<feature type="region of interest" description="Disordered" evidence="2">
    <location>
        <begin position="29"/>
        <end position="81"/>
    </location>
</feature>
<feature type="compositionally biased region" description="Polar residues" evidence="2">
    <location>
        <begin position="29"/>
        <end position="40"/>
    </location>
</feature>
<evidence type="ECO:0000256" key="1">
    <source>
        <dbReference type="ARBA" id="ARBA00008814"/>
    </source>
</evidence>
<dbReference type="PROSITE" id="PS50983">
    <property type="entry name" value="FE_B12_PBP"/>
    <property type="match status" value="1"/>
</dbReference>
<dbReference type="EMBL" id="JAFLEQ010000017">
    <property type="protein sequence ID" value="MBN9645261.1"/>
    <property type="molecule type" value="Genomic_DNA"/>
</dbReference>
<sequence>MKLTRKQLALPAAVLCALGLVASGCSSTRSYTTHSASQPGASLAEVGKTIPNPGTTGTADEPTSSAAEPTSEKATTTADSKADAAFPVTVTSCDKELTFDKAPENVVILGVSGAAAMKELGVLDRVKYRTGDIRTGAFDAATQAQLEAIPTIAADKLDTGGSKVSTEALLAVNPDLVVGYETGADMDALDKAGVAFYSPNAFCPTTSTGKASFDLVGRELDTFGKIFGLSDKAADTDGVLKGEVATLVPQGDGLKAAALYITPGSTTFYTYGNSSMVQPILEVNDLNNVYADNSKRVFDASMESLLAENPDWIVLLSDEGTDKETMDTFLGFPGAEDLKAVAQKRVVVLPFALTDPPSPLSVKGAVELNKAMIRSVQ</sequence>
<organism evidence="5 6">
    <name type="scientific">Corynebacterium mendelii</name>
    <dbReference type="NCBI Taxonomy" id="2765362"/>
    <lineage>
        <taxon>Bacteria</taxon>
        <taxon>Bacillati</taxon>
        <taxon>Actinomycetota</taxon>
        <taxon>Actinomycetes</taxon>
        <taxon>Mycobacteriales</taxon>
        <taxon>Corynebacteriaceae</taxon>
        <taxon>Corynebacterium</taxon>
    </lineage>
</organism>
<evidence type="ECO:0000313" key="5">
    <source>
        <dbReference type="EMBL" id="MBN9645261.1"/>
    </source>
</evidence>
<dbReference type="PROSITE" id="PS51257">
    <property type="entry name" value="PROKAR_LIPOPROTEIN"/>
    <property type="match status" value="1"/>
</dbReference>
<dbReference type="Gene3D" id="3.40.50.1980">
    <property type="entry name" value="Nitrogenase molybdenum iron protein domain"/>
    <property type="match status" value="2"/>
</dbReference>
<name>A0A939IWG3_9CORY</name>
<reference evidence="5" key="1">
    <citation type="submission" date="2021-03" db="EMBL/GenBank/DDBJ databases">
        <authorList>
            <person name="Sun Q."/>
        </authorList>
    </citation>
    <scope>NUCLEOTIDE SEQUENCE</scope>
    <source>
        <strain evidence="5">CCM 8862</strain>
    </source>
</reference>
<dbReference type="PANTHER" id="PTHR30535">
    <property type="entry name" value="VITAMIN B12-BINDING PROTEIN"/>
    <property type="match status" value="1"/>
</dbReference>
<dbReference type="AlphaFoldDB" id="A0A939IWG3"/>
<dbReference type="PANTHER" id="PTHR30535:SF7">
    <property type="entry name" value="IRON(III) DICITRATE-BINDING PROTEIN"/>
    <property type="match status" value="1"/>
</dbReference>
<keyword evidence="3" id="KW-0732">Signal</keyword>
<accession>A0A939IWG3</accession>
<protein>
    <submittedName>
        <fullName evidence="5">ABC transporter substrate-binding protein</fullName>
    </submittedName>
</protein>
<keyword evidence="6" id="KW-1185">Reference proteome</keyword>
<feature type="signal peptide" evidence="3">
    <location>
        <begin position="1"/>
        <end position="22"/>
    </location>
</feature>
<evidence type="ECO:0000256" key="2">
    <source>
        <dbReference type="SAM" id="MobiDB-lite"/>
    </source>
</evidence>
<proteinExistence type="inferred from homology"/>
<dbReference type="SUPFAM" id="SSF53807">
    <property type="entry name" value="Helical backbone' metal receptor"/>
    <property type="match status" value="1"/>
</dbReference>
<comment type="similarity">
    <text evidence="1">Belongs to the bacterial solute-binding protein 8 family.</text>
</comment>
<evidence type="ECO:0000313" key="6">
    <source>
        <dbReference type="Proteomes" id="UP000664332"/>
    </source>
</evidence>
<feature type="chain" id="PRO_5038885618" evidence="3">
    <location>
        <begin position="23"/>
        <end position="377"/>
    </location>
</feature>
<feature type="compositionally biased region" description="Polar residues" evidence="2">
    <location>
        <begin position="52"/>
        <end position="68"/>
    </location>
</feature>
<dbReference type="RefSeq" id="WP_207279724.1">
    <property type="nucleotide sequence ID" value="NZ_JAFLEQ010000017.1"/>
</dbReference>